<dbReference type="PANTHER" id="PTHR47943">
    <property type="entry name" value="CYTOCHROME P450 93A3-LIKE"/>
    <property type="match status" value="1"/>
</dbReference>
<evidence type="ECO:0000256" key="6">
    <source>
        <dbReference type="ARBA" id="ARBA00023002"/>
    </source>
</evidence>
<dbReference type="Gene3D" id="1.10.630.10">
    <property type="entry name" value="Cytochrome P450"/>
    <property type="match status" value="1"/>
</dbReference>
<evidence type="ECO:0000256" key="3">
    <source>
        <dbReference type="ARBA" id="ARBA00010617"/>
    </source>
</evidence>
<dbReference type="Proteomes" id="UP000325577">
    <property type="component" value="Linkage Group LG6"/>
</dbReference>
<feature type="compositionally biased region" description="Polar residues" evidence="10">
    <location>
        <begin position="251"/>
        <end position="261"/>
    </location>
</feature>
<dbReference type="GO" id="GO:0016020">
    <property type="term" value="C:membrane"/>
    <property type="evidence" value="ECO:0007669"/>
    <property type="project" value="UniProtKB-SubCell"/>
</dbReference>
<organism evidence="12 13">
    <name type="scientific">Nyssa sinensis</name>
    <dbReference type="NCBI Taxonomy" id="561372"/>
    <lineage>
        <taxon>Eukaryota</taxon>
        <taxon>Viridiplantae</taxon>
        <taxon>Streptophyta</taxon>
        <taxon>Embryophyta</taxon>
        <taxon>Tracheophyta</taxon>
        <taxon>Spermatophyta</taxon>
        <taxon>Magnoliopsida</taxon>
        <taxon>eudicotyledons</taxon>
        <taxon>Gunneridae</taxon>
        <taxon>Pentapetalae</taxon>
        <taxon>asterids</taxon>
        <taxon>Cornales</taxon>
        <taxon>Nyssaceae</taxon>
        <taxon>Nyssa</taxon>
    </lineage>
</organism>
<dbReference type="InterPro" id="IPR001128">
    <property type="entry name" value="Cyt_P450"/>
</dbReference>
<keyword evidence="4" id="KW-0349">Heme</keyword>
<dbReference type="EMBL" id="CM018049">
    <property type="protein sequence ID" value="KAA8520264.1"/>
    <property type="molecule type" value="Genomic_DNA"/>
</dbReference>
<keyword evidence="7" id="KW-0408">Iron</keyword>
<reference evidence="12 13" key="1">
    <citation type="submission" date="2019-09" db="EMBL/GenBank/DDBJ databases">
        <title>A chromosome-level genome assembly of the Chinese tupelo Nyssa sinensis.</title>
        <authorList>
            <person name="Yang X."/>
            <person name="Kang M."/>
            <person name="Yang Y."/>
            <person name="Xiong H."/>
            <person name="Wang M."/>
            <person name="Zhang Z."/>
            <person name="Wang Z."/>
            <person name="Wu H."/>
            <person name="Ma T."/>
            <person name="Liu J."/>
            <person name="Xi Z."/>
        </authorList>
    </citation>
    <scope>NUCLEOTIDE SEQUENCE [LARGE SCALE GENOMIC DNA]</scope>
    <source>
        <strain evidence="12">J267</strain>
        <tissue evidence="12">Leaf</tissue>
    </source>
</reference>
<evidence type="ECO:0000313" key="13">
    <source>
        <dbReference type="Proteomes" id="UP000325577"/>
    </source>
</evidence>
<evidence type="ECO:0000256" key="2">
    <source>
        <dbReference type="ARBA" id="ARBA00004370"/>
    </source>
</evidence>
<dbReference type="InterPro" id="IPR036396">
    <property type="entry name" value="Cyt_P450_sf"/>
</dbReference>
<keyword evidence="9" id="KW-0472">Membrane</keyword>
<name>A0A5J4ZQU8_9ASTE</name>
<sequence length="486" mass="55366">MSILLLRSFLNKPTTPTSRLRLPPSPPSLPVIGHLHHLTPKLHKSFHNLSTQYGPLLYLRFGASRCLLVSSASTATEIFKTHDLTFASRPQFAFADKLPYGSSGFITASYGDYWRFMKKLCVTELLGTRQIERSRSVRREELYRFLKKLFVRASKMEVVDVGAELMKLTNNVTLVSERGYDHGHSRQNKCGIPQRRQRILARHESSFDQVNAALQTVLTELQAIRISRSTNTPHPDINPFAQEESSHPHNSRSNTTNNPSHQHLKLSFPKFNGDDPTGWVYKAEQYFDFKNIAPDQQVQLASFHLEGIALQWHRWLTKFRGPLTWDEFTKAVLLRFGPTDYEDPSEALTRLKQTTTIAAYQETFEKLSYRVDGLPESFLIGCFIAELRDDIRLDVKIKQPRTLTDAIGVAQSRRGTKSLTEETNPTFSLTISPIDTKGDTQPNSWCPRPPTKPTDESWSKHSTNNVSSNHYPRGARTSRKGVMLLL</sequence>
<keyword evidence="13" id="KW-1185">Reference proteome</keyword>
<comment type="cofactor">
    <cofactor evidence="1">
        <name>heme</name>
        <dbReference type="ChEBI" id="CHEBI:30413"/>
    </cofactor>
</comment>
<feature type="domain" description="Retrotransposon gag" evidence="11">
    <location>
        <begin position="299"/>
        <end position="388"/>
    </location>
</feature>
<dbReference type="Pfam" id="PF00067">
    <property type="entry name" value="p450"/>
    <property type="match status" value="1"/>
</dbReference>
<feature type="compositionally biased region" description="Polar residues" evidence="10">
    <location>
        <begin position="417"/>
        <end position="444"/>
    </location>
</feature>
<dbReference type="GO" id="GO:0005506">
    <property type="term" value="F:iron ion binding"/>
    <property type="evidence" value="ECO:0007669"/>
    <property type="project" value="InterPro"/>
</dbReference>
<dbReference type="Pfam" id="PF03732">
    <property type="entry name" value="Retrotrans_gag"/>
    <property type="match status" value="1"/>
</dbReference>
<dbReference type="AlphaFoldDB" id="A0A5J4ZQU8"/>
<evidence type="ECO:0000256" key="9">
    <source>
        <dbReference type="ARBA" id="ARBA00023136"/>
    </source>
</evidence>
<evidence type="ECO:0000256" key="4">
    <source>
        <dbReference type="ARBA" id="ARBA00022617"/>
    </source>
</evidence>
<proteinExistence type="inferred from homology"/>
<evidence type="ECO:0000256" key="1">
    <source>
        <dbReference type="ARBA" id="ARBA00001971"/>
    </source>
</evidence>
<dbReference type="GO" id="GO:0016705">
    <property type="term" value="F:oxidoreductase activity, acting on paired donors, with incorporation or reduction of molecular oxygen"/>
    <property type="evidence" value="ECO:0007669"/>
    <property type="project" value="InterPro"/>
</dbReference>
<keyword evidence="5" id="KW-0479">Metal-binding</keyword>
<protein>
    <recommendedName>
        <fullName evidence="11">Retrotransposon gag domain-containing protein</fullName>
    </recommendedName>
</protein>
<evidence type="ECO:0000256" key="10">
    <source>
        <dbReference type="SAM" id="MobiDB-lite"/>
    </source>
</evidence>
<evidence type="ECO:0000256" key="5">
    <source>
        <dbReference type="ARBA" id="ARBA00022723"/>
    </source>
</evidence>
<keyword evidence="8" id="KW-0503">Monooxygenase</keyword>
<comment type="similarity">
    <text evidence="3">Belongs to the cytochrome P450 family.</text>
</comment>
<keyword evidence="6" id="KW-0560">Oxidoreductase</keyword>
<feature type="region of interest" description="Disordered" evidence="10">
    <location>
        <begin position="229"/>
        <end position="264"/>
    </location>
</feature>
<evidence type="ECO:0000259" key="11">
    <source>
        <dbReference type="Pfam" id="PF03732"/>
    </source>
</evidence>
<feature type="region of interest" description="Disordered" evidence="10">
    <location>
        <begin position="414"/>
        <end position="486"/>
    </location>
</feature>
<dbReference type="GO" id="GO:0020037">
    <property type="term" value="F:heme binding"/>
    <property type="evidence" value="ECO:0007669"/>
    <property type="project" value="InterPro"/>
</dbReference>
<feature type="compositionally biased region" description="Polar residues" evidence="10">
    <location>
        <begin position="460"/>
        <end position="470"/>
    </location>
</feature>
<evidence type="ECO:0000256" key="7">
    <source>
        <dbReference type="ARBA" id="ARBA00023004"/>
    </source>
</evidence>
<dbReference type="InterPro" id="IPR005162">
    <property type="entry name" value="Retrotrans_gag_dom"/>
</dbReference>
<dbReference type="OrthoDB" id="2013610at2759"/>
<dbReference type="GO" id="GO:0004497">
    <property type="term" value="F:monooxygenase activity"/>
    <property type="evidence" value="ECO:0007669"/>
    <property type="project" value="UniProtKB-KW"/>
</dbReference>
<evidence type="ECO:0000256" key="8">
    <source>
        <dbReference type="ARBA" id="ARBA00023033"/>
    </source>
</evidence>
<gene>
    <name evidence="12" type="ORF">F0562_014520</name>
</gene>
<comment type="subcellular location">
    <subcellularLocation>
        <location evidence="2">Membrane</location>
    </subcellularLocation>
</comment>
<dbReference type="SUPFAM" id="SSF48264">
    <property type="entry name" value="Cytochrome P450"/>
    <property type="match status" value="1"/>
</dbReference>
<accession>A0A5J4ZQU8</accession>
<dbReference type="PANTHER" id="PTHR47943:SF8">
    <property type="entry name" value="CYTOCHROME P450"/>
    <property type="match status" value="1"/>
</dbReference>
<evidence type="ECO:0000313" key="12">
    <source>
        <dbReference type="EMBL" id="KAA8520264.1"/>
    </source>
</evidence>